<organism evidence="12 13">
    <name type="scientific">Gonapodya prolifera (strain JEL478)</name>
    <name type="common">Monoblepharis prolifera</name>
    <dbReference type="NCBI Taxonomy" id="1344416"/>
    <lineage>
        <taxon>Eukaryota</taxon>
        <taxon>Fungi</taxon>
        <taxon>Fungi incertae sedis</taxon>
        <taxon>Chytridiomycota</taxon>
        <taxon>Chytridiomycota incertae sedis</taxon>
        <taxon>Monoblepharidomycetes</taxon>
        <taxon>Monoblepharidales</taxon>
        <taxon>Gonapodyaceae</taxon>
        <taxon>Gonapodya</taxon>
    </lineage>
</organism>
<dbReference type="UniPathway" id="UPA00253">
    <property type="reaction ID" value="UER00457"/>
</dbReference>
<dbReference type="InterPro" id="IPR040727">
    <property type="entry name" value="NAPRTase_N"/>
</dbReference>
<evidence type="ECO:0000256" key="7">
    <source>
        <dbReference type="ARBA" id="ARBA00048668"/>
    </source>
</evidence>
<dbReference type="STRING" id="1344416.A0A139AG74"/>
<keyword evidence="5 8" id="KW-0436">Ligase</keyword>
<keyword evidence="12" id="KW-0328">Glycosyltransferase</keyword>
<dbReference type="OrthoDB" id="193380at2759"/>
<feature type="domain" description="Nicotinate phosphoribosyltransferase N-terminal" evidence="11">
    <location>
        <begin position="78"/>
        <end position="202"/>
    </location>
</feature>
<dbReference type="EC" id="6.3.4.21" evidence="3 8"/>
<evidence type="ECO:0000259" key="10">
    <source>
        <dbReference type="Pfam" id="PF04095"/>
    </source>
</evidence>
<dbReference type="AlphaFoldDB" id="A0A139AG74"/>
<keyword evidence="13" id="KW-1185">Reference proteome</keyword>
<dbReference type="SUPFAM" id="SSF51690">
    <property type="entry name" value="Nicotinate/Quinolinate PRTase C-terminal domain-like"/>
    <property type="match status" value="1"/>
</dbReference>
<dbReference type="GO" id="GO:0000183">
    <property type="term" value="P:rDNA heterochromatin formation"/>
    <property type="evidence" value="ECO:0007669"/>
    <property type="project" value="EnsemblFungi"/>
</dbReference>
<dbReference type="PIRSF" id="PIRSF000484">
    <property type="entry name" value="NAPRT"/>
    <property type="match status" value="1"/>
</dbReference>
<evidence type="ECO:0000256" key="8">
    <source>
        <dbReference type="RuleBase" id="RU003838"/>
    </source>
</evidence>
<sequence length="481" mass="55299">MSEREQEANGRASVPIAGNHASRDGDGDGNQAYPGNSPAAAVVSPKASFISAAYEPPIRPYDLDAKDKSGPSGLQSILDNDLYKFTMQQAVLEHYPTIVVEYRFKTRSPDRDKFSQEAFKAFKRKVEDMKDVFLTPEEKDWIEKEHSYFRPEYLDYLAKFRFRPHEQVELSYDPATGLIDMVIKGLWIETILYAVPLLHLLSETFFEFMDTDWSYEGQAEAIHAKIRRLVDNDVYFSDFGTRRRRSYRAHEILVREMARIHRSELVKFNRHFSHLSGTSNVHLAMIYGLRPVGTVAHEWTMAISALEKEYGLEHANRAALEKWLETYPQPEFSIALSDTFGTEPFFRDFGMDLATRYRGVRHDSGSAIRFIERVIEHYRSLGIDPSTKTIIFSDALNIDRCIQYKEYCDKYGVDPRFGIGTHLTNDYRALSDPETKSRPLNIVIKLYCVDGTNVIKLSDEPNKYMGDVTAVQRAKEVFGIE</sequence>
<dbReference type="PANTHER" id="PTHR11098">
    <property type="entry name" value="NICOTINATE PHOSPHORIBOSYLTRANSFERASE"/>
    <property type="match status" value="1"/>
</dbReference>
<reference evidence="12 13" key="1">
    <citation type="journal article" date="2015" name="Genome Biol. Evol.">
        <title>Phylogenomic analyses indicate that early fungi evolved digesting cell walls of algal ancestors of land plants.</title>
        <authorList>
            <person name="Chang Y."/>
            <person name="Wang S."/>
            <person name="Sekimoto S."/>
            <person name="Aerts A.L."/>
            <person name="Choi C."/>
            <person name="Clum A."/>
            <person name="LaButti K.M."/>
            <person name="Lindquist E.A."/>
            <person name="Yee Ngan C."/>
            <person name="Ohm R.A."/>
            <person name="Salamov A.A."/>
            <person name="Grigoriev I.V."/>
            <person name="Spatafora J.W."/>
            <person name="Berbee M.L."/>
        </authorList>
    </citation>
    <scope>NUCLEOTIDE SEQUENCE [LARGE SCALE GENOMIC DNA]</scope>
    <source>
        <strain evidence="12 13">JEL478</strain>
    </source>
</reference>
<dbReference type="HAMAP" id="MF_00570">
    <property type="entry name" value="NAPRTase"/>
    <property type="match status" value="1"/>
</dbReference>
<dbReference type="Proteomes" id="UP000070544">
    <property type="component" value="Unassembled WGS sequence"/>
</dbReference>
<comment type="similarity">
    <text evidence="2 8">Belongs to the NAPRTase family.</text>
</comment>
<dbReference type="GO" id="GO:0000781">
    <property type="term" value="C:chromosome, telomeric region"/>
    <property type="evidence" value="ECO:0007669"/>
    <property type="project" value="GOC"/>
</dbReference>
<dbReference type="GO" id="GO:0005634">
    <property type="term" value="C:nucleus"/>
    <property type="evidence" value="ECO:0007669"/>
    <property type="project" value="EnsemblFungi"/>
</dbReference>
<dbReference type="Pfam" id="PF04095">
    <property type="entry name" value="NAPRTase"/>
    <property type="match status" value="1"/>
</dbReference>
<comment type="function">
    <text evidence="8">Catalyzes the synthesis of beta-nicotinate D-ribonucleotide from nicotinate and 5-phospho-D-ribose 1-phosphate at the expense of ATP.</text>
</comment>
<evidence type="ECO:0000313" key="12">
    <source>
        <dbReference type="EMBL" id="KXS15564.1"/>
    </source>
</evidence>
<dbReference type="InterPro" id="IPR007229">
    <property type="entry name" value="Nic_PRibTrfase-Fam"/>
</dbReference>
<comment type="PTM">
    <text evidence="8">Transiently phosphorylated on a His residue during the reaction cycle. Phosphorylation strongly increases the affinity for substrates and increases the rate of nicotinate D-ribonucleotide production. Dephosphorylation regenerates the low-affinity form of the enzyme, leading to product release.</text>
</comment>
<gene>
    <name evidence="12" type="ORF">M427DRAFT_56650</name>
</gene>
<evidence type="ECO:0000313" key="13">
    <source>
        <dbReference type="Proteomes" id="UP000070544"/>
    </source>
</evidence>
<dbReference type="GO" id="GO:0031509">
    <property type="term" value="P:subtelomeric heterochromatin formation"/>
    <property type="evidence" value="ECO:0007669"/>
    <property type="project" value="EnsemblFungi"/>
</dbReference>
<comment type="pathway">
    <text evidence="1 8">Cofactor biosynthesis; NAD(+) biosynthesis; nicotinate D-ribonucleotide from nicotinate: step 1/1.</text>
</comment>
<evidence type="ECO:0000256" key="9">
    <source>
        <dbReference type="SAM" id="MobiDB-lite"/>
    </source>
</evidence>
<dbReference type="InterPro" id="IPR006406">
    <property type="entry name" value="Nic_PRibTrfase"/>
</dbReference>
<dbReference type="SUPFAM" id="SSF54675">
    <property type="entry name" value="Nicotinate/Quinolinate PRTase N-terminal domain-like"/>
    <property type="match status" value="1"/>
</dbReference>
<dbReference type="InterPro" id="IPR041525">
    <property type="entry name" value="N/Namide_PRibTrfase"/>
</dbReference>
<dbReference type="GO" id="GO:0005829">
    <property type="term" value="C:cytosol"/>
    <property type="evidence" value="ECO:0007669"/>
    <property type="project" value="TreeGrafter"/>
</dbReference>
<name>A0A139AG74_GONPJ</name>
<dbReference type="Pfam" id="PF17767">
    <property type="entry name" value="NAPRTase_N"/>
    <property type="match status" value="1"/>
</dbReference>
<evidence type="ECO:0000256" key="3">
    <source>
        <dbReference type="ARBA" id="ARBA00013236"/>
    </source>
</evidence>
<feature type="domain" description="Nicotinate/nicotinamide phosphoribosyltransferase" evidence="10">
    <location>
        <begin position="236"/>
        <end position="480"/>
    </location>
</feature>
<feature type="region of interest" description="Disordered" evidence="9">
    <location>
        <begin position="1"/>
        <end position="40"/>
    </location>
</feature>
<dbReference type="NCBIfam" id="NF003704">
    <property type="entry name" value="PRK05321.1"/>
    <property type="match status" value="1"/>
</dbReference>
<keyword evidence="12" id="KW-0808">Transferase</keyword>
<comment type="catalytic activity">
    <reaction evidence="7 8">
        <text>5-phospho-alpha-D-ribose 1-diphosphate + nicotinate + ATP + H2O = nicotinate beta-D-ribonucleotide + ADP + phosphate + diphosphate</text>
        <dbReference type="Rhea" id="RHEA:36163"/>
        <dbReference type="ChEBI" id="CHEBI:15377"/>
        <dbReference type="ChEBI" id="CHEBI:30616"/>
        <dbReference type="ChEBI" id="CHEBI:32544"/>
        <dbReference type="ChEBI" id="CHEBI:33019"/>
        <dbReference type="ChEBI" id="CHEBI:43474"/>
        <dbReference type="ChEBI" id="CHEBI:57502"/>
        <dbReference type="ChEBI" id="CHEBI:58017"/>
        <dbReference type="ChEBI" id="CHEBI:456216"/>
        <dbReference type="EC" id="6.3.4.21"/>
    </reaction>
</comment>
<evidence type="ECO:0000256" key="5">
    <source>
        <dbReference type="ARBA" id="ARBA00022598"/>
    </source>
</evidence>
<dbReference type="InterPro" id="IPR036068">
    <property type="entry name" value="Nicotinate_pribotase-like_C"/>
</dbReference>
<dbReference type="EMBL" id="KQ965761">
    <property type="protein sequence ID" value="KXS15564.1"/>
    <property type="molecule type" value="Genomic_DNA"/>
</dbReference>
<evidence type="ECO:0000256" key="4">
    <source>
        <dbReference type="ARBA" id="ARBA00022553"/>
    </source>
</evidence>
<dbReference type="GO" id="GO:0004516">
    <property type="term" value="F:nicotinate phosphoribosyltransferase activity"/>
    <property type="evidence" value="ECO:0007669"/>
    <property type="project" value="UniProtKB-UniRule"/>
</dbReference>
<dbReference type="GO" id="GO:0016757">
    <property type="term" value="F:glycosyltransferase activity"/>
    <property type="evidence" value="ECO:0007669"/>
    <property type="project" value="UniProtKB-KW"/>
</dbReference>
<evidence type="ECO:0000259" key="11">
    <source>
        <dbReference type="Pfam" id="PF17767"/>
    </source>
</evidence>
<keyword evidence="4" id="KW-0597">Phosphoprotein</keyword>
<protein>
    <recommendedName>
        <fullName evidence="3 8">Nicotinate phosphoribosyltransferase</fullName>
        <ecNumber evidence="3 8">6.3.4.21</ecNumber>
    </recommendedName>
</protein>
<keyword evidence="6 8" id="KW-0662">Pyridine nucleotide biosynthesis</keyword>
<dbReference type="PANTHER" id="PTHR11098:SF1">
    <property type="entry name" value="NICOTINATE PHOSPHORIBOSYLTRANSFERASE"/>
    <property type="match status" value="1"/>
</dbReference>
<evidence type="ECO:0000256" key="2">
    <source>
        <dbReference type="ARBA" id="ARBA00010897"/>
    </source>
</evidence>
<dbReference type="OMA" id="IEHCLEY"/>
<evidence type="ECO:0000256" key="6">
    <source>
        <dbReference type="ARBA" id="ARBA00022642"/>
    </source>
</evidence>
<proteinExistence type="inferred from homology"/>
<dbReference type="GO" id="GO:0034355">
    <property type="term" value="P:NAD+ biosynthetic process via the salvage pathway"/>
    <property type="evidence" value="ECO:0007669"/>
    <property type="project" value="TreeGrafter"/>
</dbReference>
<dbReference type="Gene3D" id="3.20.140.10">
    <property type="entry name" value="nicotinate phosphoribosyltransferase"/>
    <property type="match status" value="1"/>
</dbReference>
<accession>A0A139AG74</accession>
<dbReference type="GO" id="GO:0019358">
    <property type="term" value="P:nicotinate nucleotide salvage"/>
    <property type="evidence" value="ECO:0007669"/>
    <property type="project" value="EnsemblFungi"/>
</dbReference>
<evidence type="ECO:0000256" key="1">
    <source>
        <dbReference type="ARBA" id="ARBA00004952"/>
    </source>
</evidence>
<dbReference type="NCBIfam" id="TIGR01514">
    <property type="entry name" value="NAPRTase"/>
    <property type="match status" value="1"/>
</dbReference>